<feature type="non-terminal residue" evidence="1">
    <location>
        <position position="135"/>
    </location>
</feature>
<accession>A0A7J7LR66</accession>
<sequence>LHSLRILDNNILLRSISVAHAYLLLFFHNVPILQVNGDVLLITQLLSLILTRGLSNSYRSYLAITFVISIPRSITEALSDPHWMAAMKAEMDALLKNKIGILLLCYRGRRLLVVNGYLQSNIRQMVLWIAIKLNL</sequence>
<proteinExistence type="predicted"/>
<dbReference type="AlphaFoldDB" id="A0A7J7LR66"/>
<name>A0A7J7LR66_9MAGN</name>
<evidence type="ECO:0000313" key="2">
    <source>
        <dbReference type="Proteomes" id="UP000541444"/>
    </source>
</evidence>
<keyword evidence="2" id="KW-1185">Reference proteome</keyword>
<comment type="caution">
    <text evidence="1">The sequence shown here is derived from an EMBL/GenBank/DDBJ whole genome shotgun (WGS) entry which is preliminary data.</text>
</comment>
<gene>
    <name evidence="1" type="ORF">GIB67_020342</name>
</gene>
<protein>
    <submittedName>
        <fullName evidence="1">Uncharacterized protein</fullName>
    </submittedName>
</protein>
<evidence type="ECO:0000313" key="1">
    <source>
        <dbReference type="EMBL" id="KAF6145151.1"/>
    </source>
</evidence>
<organism evidence="1 2">
    <name type="scientific">Kingdonia uniflora</name>
    <dbReference type="NCBI Taxonomy" id="39325"/>
    <lineage>
        <taxon>Eukaryota</taxon>
        <taxon>Viridiplantae</taxon>
        <taxon>Streptophyta</taxon>
        <taxon>Embryophyta</taxon>
        <taxon>Tracheophyta</taxon>
        <taxon>Spermatophyta</taxon>
        <taxon>Magnoliopsida</taxon>
        <taxon>Ranunculales</taxon>
        <taxon>Circaeasteraceae</taxon>
        <taxon>Kingdonia</taxon>
    </lineage>
</organism>
<reference evidence="1 2" key="1">
    <citation type="journal article" date="2020" name="IScience">
        <title>Genome Sequencing of the Endangered Kingdonia uniflora (Circaeasteraceae, Ranunculales) Reveals Potential Mechanisms of Evolutionary Specialization.</title>
        <authorList>
            <person name="Sun Y."/>
            <person name="Deng T."/>
            <person name="Zhang A."/>
            <person name="Moore M.J."/>
            <person name="Landis J.B."/>
            <person name="Lin N."/>
            <person name="Zhang H."/>
            <person name="Zhang X."/>
            <person name="Huang J."/>
            <person name="Zhang X."/>
            <person name="Sun H."/>
            <person name="Wang H."/>
        </authorList>
    </citation>
    <scope>NUCLEOTIDE SEQUENCE [LARGE SCALE GENOMIC DNA]</scope>
    <source>
        <strain evidence="1">TB1705</strain>
        <tissue evidence="1">Leaf</tissue>
    </source>
</reference>
<dbReference type="EMBL" id="JACGCM010002085">
    <property type="protein sequence ID" value="KAF6145151.1"/>
    <property type="molecule type" value="Genomic_DNA"/>
</dbReference>
<dbReference type="Proteomes" id="UP000541444">
    <property type="component" value="Unassembled WGS sequence"/>
</dbReference>